<evidence type="ECO:0000256" key="1">
    <source>
        <dbReference type="SAM" id="Phobius"/>
    </source>
</evidence>
<dbReference type="RefSeq" id="WP_342747700.1">
    <property type="nucleotide sequence ID" value="NZ_PVEP01000005.1"/>
</dbReference>
<accession>A0A2S8S5Y9</accession>
<protein>
    <submittedName>
        <fullName evidence="3">Regulatory LuxR family protein</fullName>
    </submittedName>
</protein>
<gene>
    <name evidence="3" type="ORF">LX70_02470</name>
</gene>
<organism evidence="3 4">
    <name type="scientific">Albidovulum denitrificans</name>
    <dbReference type="NCBI Taxonomy" id="404881"/>
    <lineage>
        <taxon>Bacteria</taxon>
        <taxon>Pseudomonadati</taxon>
        <taxon>Pseudomonadota</taxon>
        <taxon>Alphaproteobacteria</taxon>
        <taxon>Rhodobacterales</taxon>
        <taxon>Paracoccaceae</taxon>
        <taxon>Albidovulum</taxon>
    </lineage>
</organism>
<keyword evidence="4" id="KW-1185">Reference proteome</keyword>
<proteinExistence type="predicted"/>
<keyword evidence="1" id="KW-0812">Transmembrane</keyword>
<dbReference type="InterPro" id="IPR036388">
    <property type="entry name" value="WH-like_DNA-bd_sf"/>
</dbReference>
<dbReference type="Gene3D" id="1.10.10.10">
    <property type="entry name" value="Winged helix-like DNA-binding domain superfamily/Winged helix DNA-binding domain"/>
    <property type="match status" value="1"/>
</dbReference>
<comment type="caution">
    <text evidence="3">The sequence shown here is derived from an EMBL/GenBank/DDBJ whole genome shotgun (WGS) entry which is preliminary data.</text>
</comment>
<dbReference type="GO" id="GO:0006355">
    <property type="term" value="P:regulation of DNA-templated transcription"/>
    <property type="evidence" value="ECO:0007669"/>
    <property type="project" value="InterPro"/>
</dbReference>
<feature type="domain" description="HTH luxR-type" evidence="2">
    <location>
        <begin position="96"/>
        <end position="153"/>
    </location>
</feature>
<keyword evidence="1" id="KW-1133">Transmembrane helix</keyword>
<keyword evidence="1" id="KW-0472">Membrane</keyword>
<evidence type="ECO:0000313" key="4">
    <source>
        <dbReference type="Proteomes" id="UP000238338"/>
    </source>
</evidence>
<sequence>MMRDLVLISLLLLIQLVCAFFFVGQTLMTYLDIQHSPISWELHEVLEVGAALGLVFGAVLGGIVLRRSMRRQKRAEEQLRQVSGAFMELMQARFADWGLTSAERDVALFAIKGLSTQEIASLRGTAGGTVKAQTNAIYRKAGVTGRSQLLSLFIEDLMDEEMLPGLAGAATDDRDVDAVMQAAG</sequence>
<evidence type="ECO:0000259" key="2">
    <source>
        <dbReference type="SMART" id="SM00421"/>
    </source>
</evidence>
<name>A0A2S8S5Y9_9RHOB</name>
<feature type="transmembrane region" description="Helical" evidence="1">
    <location>
        <begin position="45"/>
        <end position="65"/>
    </location>
</feature>
<evidence type="ECO:0000313" key="3">
    <source>
        <dbReference type="EMBL" id="PQV56205.1"/>
    </source>
</evidence>
<dbReference type="SMART" id="SM00421">
    <property type="entry name" value="HTH_LUXR"/>
    <property type="match status" value="1"/>
</dbReference>
<reference evidence="3 4" key="1">
    <citation type="submission" date="2018-02" db="EMBL/GenBank/DDBJ databases">
        <title>Genomic Encyclopedia of Archaeal and Bacterial Type Strains, Phase II (KMG-II): from individual species to whole genera.</title>
        <authorList>
            <person name="Goeker M."/>
        </authorList>
    </citation>
    <scope>NUCLEOTIDE SEQUENCE [LARGE SCALE GENOMIC DNA]</scope>
    <source>
        <strain evidence="3 4">DSM 18921</strain>
    </source>
</reference>
<dbReference type="EMBL" id="PVEP01000005">
    <property type="protein sequence ID" value="PQV56205.1"/>
    <property type="molecule type" value="Genomic_DNA"/>
</dbReference>
<dbReference type="InterPro" id="IPR000792">
    <property type="entry name" value="Tscrpt_reg_LuxR_C"/>
</dbReference>
<dbReference type="InterPro" id="IPR016032">
    <property type="entry name" value="Sig_transdc_resp-reg_C-effctor"/>
</dbReference>
<dbReference type="Proteomes" id="UP000238338">
    <property type="component" value="Unassembled WGS sequence"/>
</dbReference>
<dbReference type="AlphaFoldDB" id="A0A2S8S5Y9"/>
<dbReference type="GO" id="GO:0003677">
    <property type="term" value="F:DNA binding"/>
    <property type="evidence" value="ECO:0007669"/>
    <property type="project" value="InterPro"/>
</dbReference>
<dbReference type="SUPFAM" id="SSF46894">
    <property type="entry name" value="C-terminal effector domain of the bipartite response regulators"/>
    <property type="match status" value="1"/>
</dbReference>
<dbReference type="Pfam" id="PF00196">
    <property type="entry name" value="GerE"/>
    <property type="match status" value="1"/>
</dbReference>